<accession>A0A8C3XNE8</accession>
<feature type="domain" description="Ig-like" evidence="3">
    <location>
        <begin position="170"/>
        <end position="266"/>
    </location>
</feature>
<dbReference type="Pfam" id="PF07686">
    <property type="entry name" value="V-set"/>
    <property type="match status" value="1"/>
</dbReference>
<dbReference type="InterPro" id="IPR007110">
    <property type="entry name" value="Ig-like_dom"/>
</dbReference>
<dbReference type="InterPro" id="IPR050380">
    <property type="entry name" value="Immune_Resp_Modulators"/>
</dbReference>
<evidence type="ECO:0000259" key="3">
    <source>
        <dbReference type="PROSITE" id="PS50835"/>
    </source>
</evidence>
<keyword evidence="2" id="KW-0393">Immunoglobulin domain</keyword>
<dbReference type="PROSITE" id="PS50835">
    <property type="entry name" value="IG_LIKE"/>
    <property type="match status" value="2"/>
</dbReference>
<evidence type="ECO:0000256" key="2">
    <source>
        <dbReference type="ARBA" id="ARBA00023319"/>
    </source>
</evidence>
<evidence type="ECO:0000256" key="1">
    <source>
        <dbReference type="ARBA" id="ARBA00023157"/>
    </source>
</evidence>
<name>A0A8C3XNE8_CHESE</name>
<evidence type="ECO:0000313" key="5">
    <source>
        <dbReference type="Proteomes" id="UP000694403"/>
    </source>
</evidence>
<evidence type="ECO:0000313" key="4">
    <source>
        <dbReference type="Ensembl" id="ENSCSRP00000012240.1"/>
    </source>
</evidence>
<dbReference type="SUPFAM" id="SSF48726">
    <property type="entry name" value="Immunoglobulin"/>
    <property type="match status" value="2"/>
</dbReference>
<dbReference type="PROSITE" id="PS00290">
    <property type="entry name" value="IG_MHC"/>
    <property type="match status" value="1"/>
</dbReference>
<dbReference type="Ensembl" id="ENSCSRT00000012724.1">
    <property type="protein sequence ID" value="ENSCSRP00000012240.1"/>
    <property type="gene ID" value="ENSCSRG00000009163.1"/>
</dbReference>
<reference evidence="4" key="1">
    <citation type="submission" date="2025-08" db="UniProtKB">
        <authorList>
            <consortium name="Ensembl"/>
        </authorList>
    </citation>
    <scope>IDENTIFICATION</scope>
</reference>
<dbReference type="FunFam" id="2.60.40.10:FF:000283">
    <property type="entry name" value="Immunoglobulin kappa constant"/>
    <property type="match status" value="1"/>
</dbReference>
<dbReference type="InterPro" id="IPR036179">
    <property type="entry name" value="Ig-like_dom_sf"/>
</dbReference>
<dbReference type="InterPro" id="IPR003597">
    <property type="entry name" value="Ig_C1-set"/>
</dbReference>
<keyword evidence="5" id="KW-1185">Reference proteome</keyword>
<dbReference type="InterPro" id="IPR013106">
    <property type="entry name" value="Ig_V-set"/>
</dbReference>
<keyword evidence="1" id="KW-1015">Disulfide bond</keyword>
<sequence length="273" mass="29367">MKPVLCSPAPGAVPSGSPKSQVLRLITQVTIAPQLEGYDLNSNTPNGSSRSYVDMTDISVSPGQTVALECAVANVTPDKVNVNWIRQSPGQKPEGVLFFKTDLSISRAPGIPERYVPSRDASNKKFLLTIGDVQEGDDSTYFCFAYYARDASHHLQCPLCVSAGSNLPRPRIQLFPPAQEEIATGFATLTCLVSGFFPGYIDVLWRRDSQPQAQGVRTGLVALGEDKTYAVSSYLTVPASEWGSGAGYSCVVNHESLASALEESVSAKDCKRQ</sequence>
<proteinExistence type="predicted"/>
<organism evidence="4 5">
    <name type="scientific">Chelydra serpentina</name>
    <name type="common">Snapping turtle</name>
    <name type="synonym">Testudo serpentina</name>
    <dbReference type="NCBI Taxonomy" id="8475"/>
    <lineage>
        <taxon>Eukaryota</taxon>
        <taxon>Metazoa</taxon>
        <taxon>Chordata</taxon>
        <taxon>Craniata</taxon>
        <taxon>Vertebrata</taxon>
        <taxon>Euteleostomi</taxon>
        <taxon>Archelosauria</taxon>
        <taxon>Testudinata</taxon>
        <taxon>Testudines</taxon>
        <taxon>Cryptodira</taxon>
        <taxon>Durocryptodira</taxon>
        <taxon>Americhelydia</taxon>
        <taxon>Chelydroidea</taxon>
        <taxon>Chelydridae</taxon>
        <taxon>Chelydra</taxon>
    </lineage>
</organism>
<dbReference type="Gene3D" id="2.60.40.10">
    <property type="entry name" value="Immunoglobulins"/>
    <property type="match status" value="2"/>
</dbReference>
<dbReference type="Proteomes" id="UP000694403">
    <property type="component" value="Unplaced"/>
</dbReference>
<reference evidence="4" key="2">
    <citation type="submission" date="2025-09" db="UniProtKB">
        <authorList>
            <consortium name="Ensembl"/>
        </authorList>
    </citation>
    <scope>IDENTIFICATION</scope>
</reference>
<protein>
    <recommendedName>
        <fullName evidence="3">Ig-like domain-containing protein</fullName>
    </recommendedName>
</protein>
<dbReference type="SMART" id="SM00409">
    <property type="entry name" value="IG"/>
    <property type="match status" value="2"/>
</dbReference>
<dbReference type="Pfam" id="PF07654">
    <property type="entry name" value="C1-set"/>
    <property type="match status" value="1"/>
</dbReference>
<feature type="domain" description="Ig-like" evidence="3">
    <location>
        <begin position="45"/>
        <end position="145"/>
    </location>
</feature>
<dbReference type="InterPro" id="IPR003599">
    <property type="entry name" value="Ig_sub"/>
</dbReference>
<dbReference type="CDD" id="cd00098">
    <property type="entry name" value="IgC1"/>
    <property type="match status" value="1"/>
</dbReference>
<dbReference type="InterPro" id="IPR013783">
    <property type="entry name" value="Ig-like_fold"/>
</dbReference>
<dbReference type="AlphaFoldDB" id="A0A8C3XNE8"/>
<dbReference type="SMART" id="SM00406">
    <property type="entry name" value="IGv"/>
    <property type="match status" value="1"/>
</dbReference>
<dbReference type="PANTHER" id="PTHR23411">
    <property type="entry name" value="TAPASIN"/>
    <property type="match status" value="1"/>
</dbReference>
<dbReference type="InterPro" id="IPR003006">
    <property type="entry name" value="Ig/MHC_CS"/>
</dbReference>
<dbReference type="SMART" id="SM00407">
    <property type="entry name" value="IGc1"/>
    <property type="match status" value="1"/>
</dbReference>